<keyword evidence="2" id="KW-1185">Reference proteome</keyword>
<evidence type="ECO:0008006" key="3">
    <source>
        <dbReference type="Google" id="ProtNLM"/>
    </source>
</evidence>
<dbReference type="AlphaFoldDB" id="A0A6I6JVS0"/>
<dbReference type="InterPro" id="IPR023393">
    <property type="entry name" value="START-like_dom_sf"/>
</dbReference>
<sequence length="166" mass="19588">MNQNIEIVAHSGIYTLLAEQILNVSIPEAWEFFSSPKNLSKITPPQMGFYITSEELKQMFAGQIITYQIRVFPFLKANWVTEITHVKEQSYFVDEQRFGPYKMWHHEHHFSETEGGVKMIDRVTYKIPFGFIGKIAHSIFIKRKLEDIFSYRAKVLDRKFSVMNFK</sequence>
<evidence type="ECO:0000313" key="2">
    <source>
        <dbReference type="Proteomes" id="UP000428260"/>
    </source>
</evidence>
<name>A0A6I6JVS0_9BACT</name>
<dbReference type="Gene3D" id="3.30.530.20">
    <property type="match status" value="1"/>
</dbReference>
<evidence type="ECO:0000313" key="1">
    <source>
        <dbReference type="EMBL" id="QGY47255.1"/>
    </source>
</evidence>
<gene>
    <name evidence="1" type="ORF">GM418_27400</name>
</gene>
<dbReference type="KEGG" id="mcos:GM418_27400"/>
<dbReference type="SUPFAM" id="SSF55961">
    <property type="entry name" value="Bet v1-like"/>
    <property type="match status" value="1"/>
</dbReference>
<reference evidence="1 2" key="1">
    <citation type="submission" date="2019-11" db="EMBL/GenBank/DDBJ databases">
        <authorList>
            <person name="Zheng R.K."/>
            <person name="Sun C.M."/>
        </authorList>
    </citation>
    <scope>NUCLEOTIDE SEQUENCE [LARGE SCALE GENOMIC DNA]</scope>
    <source>
        <strain evidence="1 2">WC007</strain>
    </source>
</reference>
<protein>
    <recommendedName>
        <fullName evidence="3">Cell division inhibitor</fullName>
    </recommendedName>
</protein>
<dbReference type="EMBL" id="CP046401">
    <property type="protein sequence ID" value="QGY47255.1"/>
    <property type="molecule type" value="Genomic_DNA"/>
</dbReference>
<organism evidence="1 2">
    <name type="scientific">Maribellus comscasis</name>
    <dbReference type="NCBI Taxonomy" id="2681766"/>
    <lineage>
        <taxon>Bacteria</taxon>
        <taxon>Pseudomonadati</taxon>
        <taxon>Bacteroidota</taxon>
        <taxon>Bacteroidia</taxon>
        <taxon>Marinilabiliales</taxon>
        <taxon>Prolixibacteraceae</taxon>
        <taxon>Maribellus</taxon>
    </lineage>
</organism>
<proteinExistence type="predicted"/>
<dbReference type="RefSeq" id="WP_158870945.1">
    <property type="nucleotide sequence ID" value="NZ_CP046401.1"/>
</dbReference>
<dbReference type="CDD" id="cd07820">
    <property type="entry name" value="SRPBCC_3"/>
    <property type="match status" value="1"/>
</dbReference>
<accession>A0A6I6JVS0</accession>
<dbReference type="Proteomes" id="UP000428260">
    <property type="component" value="Chromosome"/>
</dbReference>